<dbReference type="Pfam" id="PF14017">
    <property type="entry name" value="DUF4233"/>
    <property type="match status" value="1"/>
</dbReference>
<sequence>MTHLQRTMCAGILLLQTIALVPFAAVLLPLTDLSTPAAVALGVGLPLASLVAAGALRTRAGVWLGWSVEVGTIATGVVVPLMFGLGAVFLALFAGSWFLGRRIDRERAERTAAWEAEQEPEQKSEQESERAAGPVPEPGH</sequence>
<dbReference type="InterPro" id="IPR025327">
    <property type="entry name" value="DUF4233"/>
</dbReference>
<evidence type="ECO:0000313" key="4">
    <source>
        <dbReference type="Proteomes" id="UP001183648"/>
    </source>
</evidence>
<organism evidence="3 4">
    <name type="scientific">Nocardioides marmoribigeumensis</name>
    <dbReference type="NCBI Taxonomy" id="433649"/>
    <lineage>
        <taxon>Bacteria</taxon>
        <taxon>Bacillati</taxon>
        <taxon>Actinomycetota</taxon>
        <taxon>Actinomycetes</taxon>
        <taxon>Propionibacteriales</taxon>
        <taxon>Nocardioidaceae</taxon>
        <taxon>Nocardioides</taxon>
    </lineage>
</organism>
<feature type="compositionally biased region" description="Basic and acidic residues" evidence="1">
    <location>
        <begin position="120"/>
        <end position="130"/>
    </location>
</feature>
<evidence type="ECO:0000313" key="3">
    <source>
        <dbReference type="EMBL" id="MDR7364225.1"/>
    </source>
</evidence>
<feature type="region of interest" description="Disordered" evidence="1">
    <location>
        <begin position="109"/>
        <end position="140"/>
    </location>
</feature>
<dbReference type="Proteomes" id="UP001183648">
    <property type="component" value="Unassembled WGS sequence"/>
</dbReference>
<name>A0ABU2C0N7_9ACTN</name>
<reference evidence="3 4" key="1">
    <citation type="submission" date="2023-07" db="EMBL/GenBank/DDBJ databases">
        <title>Sequencing the genomes of 1000 actinobacteria strains.</title>
        <authorList>
            <person name="Klenk H.-P."/>
        </authorList>
    </citation>
    <scope>NUCLEOTIDE SEQUENCE [LARGE SCALE GENOMIC DNA]</scope>
    <source>
        <strain evidence="3 4">DSM 19426</strain>
    </source>
</reference>
<comment type="caution">
    <text evidence="3">The sequence shown here is derived from an EMBL/GenBank/DDBJ whole genome shotgun (WGS) entry which is preliminary data.</text>
</comment>
<keyword evidence="2" id="KW-1133">Transmembrane helix</keyword>
<feature type="transmembrane region" description="Helical" evidence="2">
    <location>
        <begin position="37"/>
        <end position="57"/>
    </location>
</feature>
<dbReference type="RefSeq" id="WP_310305639.1">
    <property type="nucleotide sequence ID" value="NZ_BAAAPS010000005.1"/>
</dbReference>
<keyword evidence="2" id="KW-0812">Transmembrane</keyword>
<evidence type="ECO:0000256" key="2">
    <source>
        <dbReference type="SAM" id="Phobius"/>
    </source>
</evidence>
<feature type="transmembrane region" description="Helical" evidence="2">
    <location>
        <begin position="77"/>
        <end position="100"/>
    </location>
</feature>
<keyword evidence="2" id="KW-0472">Membrane</keyword>
<proteinExistence type="predicted"/>
<keyword evidence="4" id="KW-1185">Reference proteome</keyword>
<gene>
    <name evidence="3" type="ORF">J2S63_003778</name>
</gene>
<dbReference type="EMBL" id="JAVDYG010000001">
    <property type="protein sequence ID" value="MDR7364225.1"/>
    <property type="molecule type" value="Genomic_DNA"/>
</dbReference>
<protein>
    <submittedName>
        <fullName evidence="3">Apolipoprotein N-acyltransferase</fullName>
    </submittedName>
</protein>
<feature type="transmembrane region" description="Helical" evidence="2">
    <location>
        <begin position="12"/>
        <end position="30"/>
    </location>
</feature>
<accession>A0ABU2C0N7</accession>
<evidence type="ECO:0000256" key="1">
    <source>
        <dbReference type="SAM" id="MobiDB-lite"/>
    </source>
</evidence>